<comment type="catalytic activity">
    <reaction evidence="8 9">
        <text>nicotinate beta-D-ribonucleotide + CO2 + diphosphate = quinolinate + 5-phospho-alpha-D-ribose 1-diphosphate + 2 H(+)</text>
        <dbReference type="Rhea" id="RHEA:12733"/>
        <dbReference type="ChEBI" id="CHEBI:15378"/>
        <dbReference type="ChEBI" id="CHEBI:16526"/>
        <dbReference type="ChEBI" id="CHEBI:29959"/>
        <dbReference type="ChEBI" id="CHEBI:33019"/>
        <dbReference type="ChEBI" id="CHEBI:57502"/>
        <dbReference type="ChEBI" id="CHEBI:58017"/>
        <dbReference type="EC" id="2.4.2.19"/>
    </reaction>
</comment>
<keyword evidence="6 9" id="KW-0328">Glycosyltransferase</keyword>
<gene>
    <name evidence="13" type="ORF">AC478_01250</name>
</gene>
<dbReference type="FunFam" id="3.20.20.70:FF:000030">
    <property type="entry name" value="Nicotinate-nucleotide pyrophosphorylase, carboxylating"/>
    <property type="match status" value="1"/>
</dbReference>
<dbReference type="PANTHER" id="PTHR32179">
    <property type="entry name" value="NICOTINATE-NUCLEOTIDE PYROPHOSPHORYLASE [CARBOXYLATING]"/>
    <property type="match status" value="1"/>
</dbReference>
<feature type="domain" description="Quinolinate phosphoribosyl transferase N-terminal" evidence="12">
    <location>
        <begin position="22"/>
        <end position="105"/>
    </location>
</feature>
<dbReference type="FunFam" id="3.90.1170.20:FF:000001">
    <property type="entry name" value="Nicotinate-nucleotide diphosphorylase (Carboxylating)"/>
    <property type="match status" value="1"/>
</dbReference>
<dbReference type="InterPro" id="IPR037128">
    <property type="entry name" value="Quinolinate_PRibosylTase_N_sf"/>
</dbReference>
<dbReference type="GO" id="GO:0009435">
    <property type="term" value="P:NAD+ biosynthetic process"/>
    <property type="evidence" value="ECO:0007669"/>
    <property type="project" value="UniProtKB-UniPathway"/>
</dbReference>
<dbReference type="SUPFAM" id="SSF54675">
    <property type="entry name" value="Nicotinate/Quinolinate PRTase N-terminal domain-like"/>
    <property type="match status" value="1"/>
</dbReference>
<evidence type="ECO:0000256" key="5">
    <source>
        <dbReference type="ARBA" id="ARBA00022642"/>
    </source>
</evidence>
<protein>
    <recommendedName>
        <fullName evidence="9">Nicotinate-nucleotide pyrophosphorylase [carboxylating]</fullName>
        <ecNumber evidence="9">2.4.2.19</ecNumber>
    </recommendedName>
    <alternativeName>
        <fullName evidence="9">Quinolinate phosphoribosyltransferase [decarboxylating]</fullName>
    </alternativeName>
</protein>
<dbReference type="InterPro" id="IPR004393">
    <property type="entry name" value="NadC"/>
</dbReference>
<evidence type="ECO:0000256" key="2">
    <source>
        <dbReference type="ARBA" id="ARBA00004893"/>
    </source>
</evidence>
<organism evidence="13 14">
    <name type="scientific">miscellaneous Crenarchaeota group-1 archaeon SG8-32-3</name>
    <dbReference type="NCBI Taxonomy" id="1685125"/>
    <lineage>
        <taxon>Archaea</taxon>
        <taxon>Candidatus Bathyarchaeota</taxon>
        <taxon>MCG-1</taxon>
    </lineage>
</organism>
<dbReference type="CDD" id="cd01572">
    <property type="entry name" value="QPRTase"/>
    <property type="match status" value="1"/>
</dbReference>
<dbReference type="InterPro" id="IPR027277">
    <property type="entry name" value="NadC/ModD"/>
</dbReference>
<dbReference type="InterPro" id="IPR022412">
    <property type="entry name" value="Quinolinate_PRibosylTrfase_N"/>
</dbReference>
<dbReference type="PANTHER" id="PTHR32179:SF3">
    <property type="entry name" value="NICOTINATE-NUCLEOTIDE PYROPHOSPHORYLASE [CARBOXYLATING]"/>
    <property type="match status" value="1"/>
</dbReference>
<dbReference type="GO" id="GO:0005737">
    <property type="term" value="C:cytoplasm"/>
    <property type="evidence" value="ECO:0007669"/>
    <property type="project" value="TreeGrafter"/>
</dbReference>
<evidence type="ECO:0000259" key="11">
    <source>
        <dbReference type="Pfam" id="PF01729"/>
    </source>
</evidence>
<evidence type="ECO:0000256" key="3">
    <source>
        <dbReference type="ARBA" id="ARBA00009400"/>
    </source>
</evidence>
<keyword evidence="5 9" id="KW-0662">Pyridine nucleotide biosynthesis</keyword>
<dbReference type="Pfam" id="PF01729">
    <property type="entry name" value="QRPTase_C"/>
    <property type="match status" value="1"/>
</dbReference>
<name>A0A0M0BU44_9ARCH</name>
<dbReference type="Pfam" id="PF02749">
    <property type="entry name" value="QRPTase_N"/>
    <property type="match status" value="1"/>
</dbReference>
<feature type="domain" description="Quinolinate phosphoribosyl transferase C-terminal" evidence="11">
    <location>
        <begin position="107"/>
        <end position="278"/>
    </location>
</feature>
<evidence type="ECO:0000256" key="1">
    <source>
        <dbReference type="ARBA" id="ARBA00003237"/>
    </source>
</evidence>
<comment type="subunit">
    <text evidence="4 9">Hexamer formed by 3 homodimers.</text>
</comment>
<dbReference type="UniPathway" id="UPA00253">
    <property type="reaction ID" value="UER00331"/>
</dbReference>
<dbReference type="AlphaFoldDB" id="A0A0M0BU44"/>
<sequence length="283" mass="29932">MQRKILVEKLKQILAEDVGEGDVTSAAVVPEGLKVEAVVVVKEAGVIAGIEETVIFGESLGLSVKAEVADGNEVKSGTVILKISGSAMAILSAERTILNLLSRMSGIATATRRLTEKLRKANLMTKVAATRKTAPGLLYFDKKAVVVGGGEPHRLRLDDMILLKDNHVVIAGSVENAVKKAKAVALSKKIEAEVTSIADALKAAEAGADIVMLDNFSPKQVREAVELLKESGFFGKILLEVSGGITEQNLLEYALAEVDVISIGALTHSVKALDISLEIVLTE</sequence>
<dbReference type="PIRSF" id="PIRSF006250">
    <property type="entry name" value="NadC_ModD"/>
    <property type="match status" value="1"/>
</dbReference>
<accession>A0A0M0BU44</accession>
<evidence type="ECO:0000256" key="10">
    <source>
        <dbReference type="PIRSR" id="PIRSR006250-1"/>
    </source>
</evidence>
<feature type="binding site" evidence="10">
    <location>
        <position position="214"/>
    </location>
    <ligand>
        <name>substrate</name>
    </ligand>
</feature>
<comment type="function">
    <text evidence="1 9">Involved in the catabolism of quinolinic acid (QA).</text>
</comment>
<reference evidence="14" key="1">
    <citation type="submission" date="2015-06" db="EMBL/GenBank/DDBJ databases">
        <title>New insights into the roles of widespread benthic archaea in carbon and nitrogen cycling.</title>
        <authorList>
            <person name="Lazar C.S."/>
            <person name="Baker B.J."/>
            <person name="Seitz K.W."/>
            <person name="Hyde A.S."/>
            <person name="Dick G.J."/>
            <person name="Hinrichs K.-U."/>
            <person name="Teske A.P."/>
        </authorList>
    </citation>
    <scope>NUCLEOTIDE SEQUENCE [LARGE SCALE GENOMIC DNA]</scope>
</reference>
<dbReference type="Proteomes" id="UP000054016">
    <property type="component" value="Unassembled WGS sequence"/>
</dbReference>
<keyword evidence="7 9" id="KW-0808">Transferase</keyword>
<evidence type="ECO:0000256" key="9">
    <source>
        <dbReference type="PIRNR" id="PIRNR006250"/>
    </source>
</evidence>
<comment type="pathway">
    <text evidence="2 9">Cofactor biosynthesis; NAD(+) biosynthesis; nicotinate D-ribonucleotide from quinolinate: step 1/1.</text>
</comment>
<feature type="binding site" evidence="10">
    <location>
        <begin position="242"/>
        <end position="244"/>
    </location>
    <ligand>
        <name>substrate</name>
    </ligand>
</feature>
<evidence type="ECO:0000259" key="12">
    <source>
        <dbReference type="Pfam" id="PF02749"/>
    </source>
</evidence>
<evidence type="ECO:0000256" key="6">
    <source>
        <dbReference type="ARBA" id="ARBA00022676"/>
    </source>
</evidence>
<feature type="binding site" evidence="10">
    <location>
        <position position="95"/>
    </location>
    <ligand>
        <name>substrate</name>
    </ligand>
</feature>
<feature type="binding site" evidence="10">
    <location>
        <position position="154"/>
    </location>
    <ligand>
        <name>substrate</name>
    </ligand>
</feature>
<feature type="binding site" evidence="10">
    <location>
        <position position="164"/>
    </location>
    <ligand>
        <name>substrate</name>
    </ligand>
</feature>
<dbReference type="InterPro" id="IPR002638">
    <property type="entry name" value="Quinolinate_PRibosylTrfase_C"/>
</dbReference>
<proteinExistence type="inferred from homology"/>
<dbReference type="NCBIfam" id="TIGR00078">
    <property type="entry name" value="nadC"/>
    <property type="match status" value="1"/>
</dbReference>
<dbReference type="InterPro" id="IPR013785">
    <property type="entry name" value="Aldolase_TIM"/>
</dbReference>
<feature type="binding site" evidence="10">
    <location>
        <position position="193"/>
    </location>
    <ligand>
        <name>substrate</name>
    </ligand>
</feature>
<dbReference type="EMBL" id="LFWV01000011">
    <property type="protein sequence ID" value="KON32137.1"/>
    <property type="molecule type" value="Genomic_DNA"/>
</dbReference>
<dbReference type="Gene3D" id="3.20.20.70">
    <property type="entry name" value="Aldolase class I"/>
    <property type="match status" value="1"/>
</dbReference>
<dbReference type="GO" id="GO:0034213">
    <property type="term" value="P:quinolinate catabolic process"/>
    <property type="evidence" value="ECO:0007669"/>
    <property type="project" value="TreeGrafter"/>
</dbReference>
<dbReference type="Gene3D" id="3.90.1170.20">
    <property type="entry name" value="Quinolinate phosphoribosyl transferase, N-terminal domain"/>
    <property type="match status" value="1"/>
</dbReference>
<feature type="binding site" evidence="10">
    <location>
        <begin position="263"/>
        <end position="265"/>
    </location>
    <ligand>
        <name>substrate</name>
    </ligand>
</feature>
<evidence type="ECO:0000313" key="14">
    <source>
        <dbReference type="Proteomes" id="UP000054016"/>
    </source>
</evidence>
<dbReference type="GO" id="GO:0004514">
    <property type="term" value="F:nicotinate-nucleotide diphosphorylase (carboxylating) activity"/>
    <property type="evidence" value="ECO:0007669"/>
    <property type="project" value="UniProtKB-EC"/>
</dbReference>
<dbReference type="InterPro" id="IPR036068">
    <property type="entry name" value="Nicotinate_pribotase-like_C"/>
</dbReference>
<feature type="binding site" evidence="10">
    <location>
        <begin position="130"/>
        <end position="132"/>
    </location>
    <ligand>
        <name>substrate</name>
    </ligand>
</feature>
<evidence type="ECO:0000256" key="7">
    <source>
        <dbReference type="ARBA" id="ARBA00022679"/>
    </source>
</evidence>
<evidence type="ECO:0000313" key="13">
    <source>
        <dbReference type="EMBL" id="KON32137.1"/>
    </source>
</evidence>
<evidence type="ECO:0000256" key="4">
    <source>
        <dbReference type="ARBA" id="ARBA00011218"/>
    </source>
</evidence>
<evidence type="ECO:0000256" key="8">
    <source>
        <dbReference type="ARBA" id="ARBA00047445"/>
    </source>
</evidence>
<comment type="similarity">
    <text evidence="3 9">Belongs to the NadC/ModD family.</text>
</comment>
<comment type="caution">
    <text evidence="13">The sequence shown here is derived from an EMBL/GenBank/DDBJ whole genome shotgun (WGS) entry which is preliminary data.</text>
</comment>
<dbReference type="PATRIC" id="fig|1685125.3.peg.278"/>
<dbReference type="SUPFAM" id="SSF51690">
    <property type="entry name" value="Nicotinate/Quinolinate PRTase C-terminal domain-like"/>
    <property type="match status" value="1"/>
</dbReference>
<dbReference type="EC" id="2.4.2.19" evidence="9"/>